<evidence type="ECO:0000259" key="4">
    <source>
        <dbReference type="Pfam" id="PF00535"/>
    </source>
</evidence>
<keyword evidence="3 5" id="KW-0808">Transferase</keyword>
<dbReference type="PANTHER" id="PTHR43179">
    <property type="entry name" value="RHAMNOSYLTRANSFERASE WBBL"/>
    <property type="match status" value="1"/>
</dbReference>
<proteinExistence type="inferred from homology"/>
<dbReference type="InterPro" id="IPR029044">
    <property type="entry name" value="Nucleotide-diphossugar_trans"/>
</dbReference>
<dbReference type="Pfam" id="PF00535">
    <property type="entry name" value="Glycos_transf_2"/>
    <property type="match status" value="1"/>
</dbReference>
<dbReference type="GO" id="GO:0016740">
    <property type="term" value="F:transferase activity"/>
    <property type="evidence" value="ECO:0007669"/>
    <property type="project" value="UniProtKB-KW"/>
</dbReference>
<dbReference type="Proteomes" id="UP001354989">
    <property type="component" value="Chromosome"/>
</dbReference>
<name>A0ABM7VE86_9BACT</name>
<feature type="domain" description="Glycosyltransferase 2-like" evidence="4">
    <location>
        <begin position="8"/>
        <end position="163"/>
    </location>
</feature>
<evidence type="ECO:0000313" key="5">
    <source>
        <dbReference type="EMBL" id="BDC98998.1"/>
    </source>
</evidence>
<evidence type="ECO:0000256" key="3">
    <source>
        <dbReference type="ARBA" id="ARBA00022679"/>
    </source>
</evidence>
<sequence>MTMDFISSIYTTATENFEIIIIDNHSKERPAAVIHADFPEVKVIELDQNLGFAGGNNVGIEAARGEYLFFVNNDTLFTVGLMDQLISTLKADETIGMVCPKIKFDQPRGLIQYAGSTDMSPWTARNSTFGAKEEDEGQFNFAQETAFPHGAAMMVPRHVINKIGPMPELYFLYYEELDWGAMFKKQGYRIFYNGMAEIFHRESSSVGKNSPFKTYYMNRNRILFVKRNFTKVQRTAFGLYFSLFAFPKGLLQHALKKEWQHCRSLIEAVQWHLKGMKSKSEKFQ</sequence>
<organism evidence="5 6">
    <name type="scientific">Persicobacter psychrovividus</name>
    <dbReference type="NCBI Taxonomy" id="387638"/>
    <lineage>
        <taxon>Bacteria</taxon>
        <taxon>Pseudomonadati</taxon>
        <taxon>Bacteroidota</taxon>
        <taxon>Cytophagia</taxon>
        <taxon>Cytophagales</taxon>
        <taxon>Persicobacteraceae</taxon>
        <taxon>Persicobacter</taxon>
    </lineage>
</organism>
<dbReference type="EMBL" id="AP025292">
    <property type="protein sequence ID" value="BDC98998.1"/>
    <property type="molecule type" value="Genomic_DNA"/>
</dbReference>
<keyword evidence="2" id="KW-0328">Glycosyltransferase</keyword>
<evidence type="ECO:0000256" key="2">
    <source>
        <dbReference type="ARBA" id="ARBA00022676"/>
    </source>
</evidence>
<dbReference type="SUPFAM" id="SSF53448">
    <property type="entry name" value="Nucleotide-diphospho-sugar transferases"/>
    <property type="match status" value="1"/>
</dbReference>
<reference evidence="5 6" key="1">
    <citation type="submission" date="2021-12" db="EMBL/GenBank/DDBJ databases">
        <title>Genome sequencing of bacteria with rrn-lacking chromosome and rrn-plasmid.</title>
        <authorList>
            <person name="Anda M."/>
            <person name="Iwasaki W."/>
        </authorList>
    </citation>
    <scope>NUCLEOTIDE SEQUENCE [LARGE SCALE GENOMIC DNA]</scope>
    <source>
        <strain evidence="5 6">NBRC 101262</strain>
    </source>
</reference>
<dbReference type="Gene3D" id="3.90.550.10">
    <property type="entry name" value="Spore Coat Polysaccharide Biosynthesis Protein SpsA, Chain A"/>
    <property type="match status" value="1"/>
</dbReference>
<evidence type="ECO:0000313" key="6">
    <source>
        <dbReference type="Proteomes" id="UP001354989"/>
    </source>
</evidence>
<accession>A0ABM7VE86</accession>
<dbReference type="CDD" id="cd04186">
    <property type="entry name" value="GT_2_like_c"/>
    <property type="match status" value="1"/>
</dbReference>
<dbReference type="PANTHER" id="PTHR43179:SF12">
    <property type="entry name" value="GALACTOFURANOSYLTRANSFERASE GLFT2"/>
    <property type="match status" value="1"/>
</dbReference>
<comment type="similarity">
    <text evidence="1">Belongs to the glycosyltransferase 2 family.</text>
</comment>
<keyword evidence="6" id="KW-1185">Reference proteome</keyword>
<protein>
    <submittedName>
        <fullName evidence="5">Glycosyl transferase</fullName>
    </submittedName>
</protein>
<evidence type="ECO:0000256" key="1">
    <source>
        <dbReference type="ARBA" id="ARBA00006739"/>
    </source>
</evidence>
<gene>
    <name evidence="5" type="ORF">PEPS_12790</name>
</gene>
<dbReference type="InterPro" id="IPR001173">
    <property type="entry name" value="Glyco_trans_2-like"/>
</dbReference>